<organism evidence="1 2">
    <name type="scientific">Hygrophoropsis aurantiaca</name>
    <dbReference type="NCBI Taxonomy" id="72124"/>
    <lineage>
        <taxon>Eukaryota</taxon>
        <taxon>Fungi</taxon>
        <taxon>Dikarya</taxon>
        <taxon>Basidiomycota</taxon>
        <taxon>Agaricomycotina</taxon>
        <taxon>Agaricomycetes</taxon>
        <taxon>Agaricomycetidae</taxon>
        <taxon>Boletales</taxon>
        <taxon>Coniophorineae</taxon>
        <taxon>Hygrophoropsidaceae</taxon>
        <taxon>Hygrophoropsis</taxon>
    </lineage>
</organism>
<protein>
    <submittedName>
        <fullName evidence="1">Uncharacterized protein</fullName>
    </submittedName>
</protein>
<dbReference type="Proteomes" id="UP000790377">
    <property type="component" value="Unassembled WGS sequence"/>
</dbReference>
<keyword evidence="2" id="KW-1185">Reference proteome</keyword>
<proteinExistence type="predicted"/>
<evidence type="ECO:0000313" key="1">
    <source>
        <dbReference type="EMBL" id="KAH7905709.1"/>
    </source>
</evidence>
<accession>A0ACB7ZX40</accession>
<comment type="caution">
    <text evidence="1">The sequence shown here is derived from an EMBL/GenBank/DDBJ whole genome shotgun (WGS) entry which is preliminary data.</text>
</comment>
<evidence type="ECO:0000313" key="2">
    <source>
        <dbReference type="Proteomes" id="UP000790377"/>
    </source>
</evidence>
<sequence length="176" mass="20307">MVPRAHPRVAFSNRHPSFVRQGSDGPDPLIVFNAKCIMLIGDWVISSPNMDYITYYSFEQQELQLRADGRLGAEDVFQTPQCGDKKYLWYTAMEKDFVVEDGLGVDMIGRLNPQIIKKLRNLVQHIQDKVDRWFSSHSQSSQVVLRSLLSSIQNVCDRIRLQVLRFRDIVLLVARV</sequence>
<dbReference type="EMBL" id="MU268137">
    <property type="protein sequence ID" value="KAH7905709.1"/>
    <property type="molecule type" value="Genomic_DNA"/>
</dbReference>
<name>A0ACB7ZX40_9AGAM</name>
<gene>
    <name evidence="1" type="ORF">BJ138DRAFT_1118222</name>
</gene>
<reference evidence="1" key="1">
    <citation type="journal article" date="2021" name="New Phytol.">
        <title>Evolutionary innovations through gain and loss of genes in the ectomycorrhizal Boletales.</title>
        <authorList>
            <person name="Wu G."/>
            <person name="Miyauchi S."/>
            <person name="Morin E."/>
            <person name="Kuo A."/>
            <person name="Drula E."/>
            <person name="Varga T."/>
            <person name="Kohler A."/>
            <person name="Feng B."/>
            <person name="Cao Y."/>
            <person name="Lipzen A."/>
            <person name="Daum C."/>
            <person name="Hundley H."/>
            <person name="Pangilinan J."/>
            <person name="Johnson J."/>
            <person name="Barry K."/>
            <person name="LaButti K."/>
            <person name="Ng V."/>
            <person name="Ahrendt S."/>
            <person name="Min B."/>
            <person name="Choi I.G."/>
            <person name="Park H."/>
            <person name="Plett J.M."/>
            <person name="Magnuson J."/>
            <person name="Spatafora J.W."/>
            <person name="Nagy L.G."/>
            <person name="Henrissat B."/>
            <person name="Grigoriev I.V."/>
            <person name="Yang Z.L."/>
            <person name="Xu J."/>
            <person name="Martin F.M."/>
        </authorList>
    </citation>
    <scope>NUCLEOTIDE SEQUENCE</scope>
    <source>
        <strain evidence="1">ATCC 28755</strain>
    </source>
</reference>